<feature type="zinc finger region" description="C3H1-type" evidence="5">
    <location>
        <begin position="61"/>
        <end position="89"/>
    </location>
</feature>
<dbReference type="InterPro" id="IPR036855">
    <property type="entry name" value="Znf_CCCH_sf"/>
</dbReference>
<organism evidence="8">
    <name type="scientific">Spongospora subterranea</name>
    <dbReference type="NCBI Taxonomy" id="70186"/>
    <lineage>
        <taxon>Eukaryota</taxon>
        <taxon>Sar</taxon>
        <taxon>Rhizaria</taxon>
        <taxon>Endomyxa</taxon>
        <taxon>Phytomyxea</taxon>
        <taxon>Plasmodiophorida</taxon>
        <taxon>Plasmodiophoridae</taxon>
        <taxon>Spongospora</taxon>
    </lineage>
</organism>
<dbReference type="AlphaFoldDB" id="A0A0H5QQK5"/>
<evidence type="ECO:0000313" key="8">
    <source>
        <dbReference type="EMBL" id="CRZ03887.1"/>
    </source>
</evidence>
<dbReference type="SUPFAM" id="SSF90229">
    <property type="entry name" value="CCCH zinc finger"/>
    <property type="match status" value="2"/>
</dbReference>
<dbReference type="Gene3D" id="4.10.1000.10">
    <property type="entry name" value="Zinc finger, CCCH-type"/>
    <property type="match status" value="2"/>
</dbReference>
<feature type="domain" description="C3H1-type" evidence="7">
    <location>
        <begin position="23"/>
        <end position="51"/>
    </location>
</feature>
<keyword evidence="1 5" id="KW-0479">Metal-binding</keyword>
<dbReference type="GO" id="GO:0008270">
    <property type="term" value="F:zinc ion binding"/>
    <property type="evidence" value="ECO:0007669"/>
    <property type="project" value="UniProtKB-KW"/>
</dbReference>
<dbReference type="EMBL" id="HACM01003445">
    <property type="protein sequence ID" value="CRZ03887.1"/>
    <property type="molecule type" value="Transcribed_RNA"/>
</dbReference>
<dbReference type="PANTHER" id="PTHR12547:SF18">
    <property type="entry name" value="PROTEIN TIS11"/>
    <property type="match status" value="1"/>
</dbReference>
<keyword evidence="3 5" id="KW-0863">Zinc-finger</keyword>
<dbReference type="SMART" id="SM00356">
    <property type="entry name" value="ZnF_C3H1"/>
    <property type="match status" value="2"/>
</dbReference>
<evidence type="ECO:0000259" key="7">
    <source>
        <dbReference type="PROSITE" id="PS50103"/>
    </source>
</evidence>
<accession>A0A0H5QQK5</accession>
<evidence type="ECO:0000256" key="4">
    <source>
        <dbReference type="ARBA" id="ARBA00022833"/>
    </source>
</evidence>
<dbReference type="GO" id="GO:0003729">
    <property type="term" value="F:mRNA binding"/>
    <property type="evidence" value="ECO:0007669"/>
    <property type="project" value="InterPro"/>
</dbReference>
<feature type="compositionally biased region" description="Polar residues" evidence="6">
    <location>
        <begin position="12"/>
        <end position="22"/>
    </location>
</feature>
<sequence>RDSRCRIGDQIKSPSNPPTQNGKYKTEMCRLWSEHKQCPYQLKCQFAHGPEELRPVIRHNLYKTEKCRKFHEEGVCSFGSRCVFIHKEAVALPNIASRVALPTVPPFPNTMSPQ</sequence>
<evidence type="ECO:0000256" key="6">
    <source>
        <dbReference type="SAM" id="MobiDB-lite"/>
    </source>
</evidence>
<dbReference type="InterPro" id="IPR045877">
    <property type="entry name" value="ZFP36-like"/>
</dbReference>
<feature type="zinc finger region" description="C3H1-type" evidence="5">
    <location>
        <begin position="23"/>
        <end position="51"/>
    </location>
</feature>
<proteinExistence type="predicted"/>
<name>A0A0H5QQK5_9EUKA</name>
<evidence type="ECO:0000256" key="3">
    <source>
        <dbReference type="ARBA" id="ARBA00022771"/>
    </source>
</evidence>
<dbReference type="Pfam" id="PF00642">
    <property type="entry name" value="zf-CCCH"/>
    <property type="match status" value="2"/>
</dbReference>
<dbReference type="PANTHER" id="PTHR12547">
    <property type="entry name" value="CCCH ZINC FINGER/TIS11-RELATED"/>
    <property type="match status" value="1"/>
</dbReference>
<keyword evidence="2" id="KW-0677">Repeat</keyword>
<feature type="non-terminal residue" evidence="8">
    <location>
        <position position="114"/>
    </location>
</feature>
<evidence type="ECO:0000256" key="1">
    <source>
        <dbReference type="ARBA" id="ARBA00022723"/>
    </source>
</evidence>
<reference evidence="8" key="1">
    <citation type="submission" date="2015-04" db="EMBL/GenBank/DDBJ databases">
        <title>The genome sequence of the plant pathogenic Rhizarian Plasmodiophora brassicae reveals insights in its biotrophic life cycle and the origin of chitin synthesis.</title>
        <authorList>
            <person name="Schwelm A."/>
            <person name="Fogelqvist J."/>
            <person name="Knaust A."/>
            <person name="Julke S."/>
            <person name="Lilja T."/>
            <person name="Dhandapani V."/>
            <person name="Bonilla-Rosso G."/>
            <person name="Karlsson M."/>
            <person name="Shevchenko A."/>
            <person name="Choi S.R."/>
            <person name="Kim H.G."/>
            <person name="Park J.Y."/>
            <person name="Lim Y.P."/>
            <person name="Ludwig-Muller J."/>
            <person name="Dixelius C."/>
        </authorList>
    </citation>
    <scope>NUCLEOTIDE SEQUENCE</scope>
    <source>
        <tissue evidence="8">Potato root galls</tissue>
    </source>
</reference>
<evidence type="ECO:0000256" key="2">
    <source>
        <dbReference type="ARBA" id="ARBA00022737"/>
    </source>
</evidence>
<feature type="domain" description="C3H1-type" evidence="7">
    <location>
        <begin position="61"/>
        <end position="89"/>
    </location>
</feature>
<keyword evidence="4 5" id="KW-0862">Zinc</keyword>
<feature type="non-terminal residue" evidence="8">
    <location>
        <position position="1"/>
    </location>
</feature>
<protein>
    <recommendedName>
        <fullName evidence="7">C3H1-type domain-containing protein</fullName>
    </recommendedName>
</protein>
<evidence type="ECO:0000256" key="5">
    <source>
        <dbReference type="PROSITE-ProRule" id="PRU00723"/>
    </source>
</evidence>
<dbReference type="InterPro" id="IPR000571">
    <property type="entry name" value="Znf_CCCH"/>
</dbReference>
<feature type="region of interest" description="Disordered" evidence="6">
    <location>
        <begin position="1"/>
        <end position="22"/>
    </location>
</feature>
<dbReference type="FunFam" id="4.10.1000.10:FF:000001">
    <property type="entry name" value="zinc finger CCCH domain-containing protein 15-like"/>
    <property type="match status" value="1"/>
</dbReference>
<dbReference type="PROSITE" id="PS50103">
    <property type="entry name" value="ZF_C3H1"/>
    <property type="match status" value="2"/>
</dbReference>